<evidence type="ECO:0000256" key="5">
    <source>
        <dbReference type="ARBA" id="ARBA00022525"/>
    </source>
</evidence>
<sequence length="150" mass="16498">MAPLSILLFLAALVLSETAPVADTDLKTQDSTSPLSVKILDAVFGKATNNMDVEVYRQAENGSWILFATGKTTSLGEVPDLVKAEDFVEGVYKVKLNSWAYWRKVGITPFYENVQVVFRANHVVRRNYIIAALLSPYSQTISAVVSDPIS</sequence>
<dbReference type="InterPro" id="IPR036817">
    <property type="entry name" value="Transthyretin/HIU_hydrolase_sf"/>
</dbReference>
<feature type="domain" description="Transthyretin/hydroxyisourate hydrolase" evidence="11">
    <location>
        <begin position="30"/>
        <end position="150"/>
    </location>
</feature>
<evidence type="ECO:0000256" key="6">
    <source>
        <dbReference type="ARBA" id="ARBA00022641"/>
    </source>
</evidence>
<keyword evidence="5 10" id="KW-0964">Secreted</keyword>
<dbReference type="GO" id="GO:0070324">
    <property type="term" value="F:thyroid hormone binding"/>
    <property type="evidence" value="ECO:0007669"/>
    <property type="project" value="UniProtKB-UniRule"/>
</dbReference>
<dbReference type="Proteomes" id="UP001066276">
    <property type="component" value="Chromosome 2_2"/>
</dbReference>
<evidence type="ECO:0000256" key="1">
    <source>
        <dbReference type="ARBA" id="ARBA00004613"/>
    </source>
</evidence>
<comment type="function">
    <text evidence="10">Thyroid hormone-binding protein. Probably transports thyroxine from the bloodstream to the brain.</text>
</comment>
<dbReference type="GO" id="GO:0070327">
    <property type="term" value="P:thyroid hormone transport"/>
    <property type="evidence" value="ECO:0007669"/>
    <property type="project" value="UniProtKB-ARBA"/>
</dbReference>
<dbReference type="Gene3D" id="2.60.40.180">
    <property type="entry name" value="Transthyretin/hydroxyisourate hydrolase domain"/>
    <property type="match status" value="1"/>
</dbReference>
<keyword evidence="8 10" id="KW-0795">Thyroid hormone</keyword>
<accession>A0AAV7USB1</accession>
<dbReference type="PRINTS" id="PR00189">
    <property type="entry name" value="TRNSTHYRETIN"/>
</dbReference>
<name>A0AAV7USB1_PLEWA</name>
<proteinExistence type="inferred from homology"/>
<dbReference type="FunFam" id="2.60.40.180:FF:000002">
    <property type="entry name" value="Transthyretin"/>
    <property type="match status" value="1"/>
</dbReference>
<dbReference type="GO" id="GO:0005179">
    <property type="term" value="F:hormone activity"/>
    <property type="evidence" value="ECO:0007669"/>
    <property type="project" value="UniProtKB-UniRule"/>
</dbReference>
<dbReference type="GO" id="GO:0006144">
    <property type="term" value="P:purine nucleobase metabolic process"/>
    <property type="evidence" value="ECO:0007669"/>
    <property type="project" value="TreeGrafter"/>
</dbReference>
<feature type="signal peptide" evidence="10">
    <location>
        <begin position="1"/>
        <end position="16"/>
    </location>
</feature>
<dbReference type="SUPFAM" id="SSF49472">
    <property type="entry name" value="Transthyretin (synonym: prealbumin)"/>
    <property type="match status" value="1"/>
</dbReference>
<keyword evidence="7" id="KW-0372">Hormone</keyword>
<comment type="subcellular location">
    <subcellularLocation>
        <location evidence="1 10">Secreted</location>
    </subcellularLocation>
</comment>
<evidence type="ECO:0000259" key="11">
    <source>
        <dbReference type="SMART" id="SM00095"/>
    </source>
</evidence>
<feature type="chain" id="PRO_5043107426" description="Transthyretin" evidence="10">
    <location>
        <begin position="17"/>
        <end position="150"/>
    </location>
</feature>
<evidence type="ECO:0000256" key="8">
    <source>
        <dbReference type="ARBA" id="ARBA00022920"/>
    </source>
</evidence>
<dbReference type="GO" id="GO:0005576">
    <property type="term" value="C:extracellular region"/>
    <property type="evidence" value="ECO:0007669"/>
    <property type="project" value="UniProtKB-SubCell"/>
</dbReference>
<evidence type="ECO:0000256" key="2">
    <source>
        <dbReference type="ARBA" id="ARBA00007893"/>
    </source>
</evidence>
<evidence type="ECO:0000256" key="4">
    <source>
        <dbReference type="ARBA" id="ARBA00022448"/>
    </source>
</evidence>
<dbReference type="AlphaFoldDB" id="A0AAV7USB1"/>
<comment type="subunit">
    <text evidence="10">Homotetramer.</text>
</comment>
<keyword evidence="10" id="KW-0732">Signal</keyword>
<keyword evidence="6" id="KW-0765">Sulfation</keyword>
<comment type="function">
    <text evidence="9">Thyroid hormone-binding protein, with a much higher binding affinity for triiodothyronine (T3) than for thyroxine (T4). Probably transports triiodothyronine from the bloodstream to the brain.</text>
</comment>
<dbReference type="GO" id="GO:0042802">
    <property type="term" value="F:identical protein binding"/>
    <property type="evidence" value="ECO:0007669"/>
    <property type="project" value="UniProtKB-ARBA"/>
</dbReference>
<dbReference type="InterPro" id="IPR023416">
    <property type="entry name" value="Transthyretin/HIU_hydrolase_d"/>
</dbReference>
<gene>
    <name evidence="12" type="ORF">NDU88_000782</name>
</gene>
<evidence type="ECO:0000313" key="13">
    <source>
        <dbReference type="Proteomes" id="UP001066276"/>
    </source>
</evidence>
<evidence type="ECO:0000256" key="10">
    <source>
        <dbReference type="RuleBase" id="RU361269"/>
    </source>
</evidence>
<evidence type="ECO:0000256" key="3">
    <source>
        <dbReference type="ARBA" id="ARBA00021606"/>
    </source>
</evidence>
<evidence type="ECO:0000256" key="9">
    <source>
        <dbReference type="ARBA" id="ARBA00059381"/>
    </source>
</evidence>
<dbReference type="Pfam" id="PF00576">
    <property type="entry name" value="Transthyretin"/>
    <property type="match status" value="1"/>
</dbReference>
<dbReference type="PANTHER" id="PTHR10395:SF12">
    <property type="entry name" value="TRANSTHYRETIN"/>
    <property type="match status" value="1"/>
</dbReference>
<dbReference type="PANTHER" id="PTHR10395">
    <property type="entry name" value="URICASE AND TRANSTHYRETIN-RELATED"/>
    <property type="match status" value="1"/>
</dbReference>
<comment type="similarity">
    <text evidence="2 10">Belongs to the transthyretin family.</text>
</comment>
<reference evidence="12" key="1">
    <citation type="journal article" date="2022" name="bioRxiv">
        <title>Sequencing and chromosome-scale assembly of the giantPleurodeles waltlgenome.</title>
        <authorList>
            <person name="Brown T."/>
            <person name="Elewa A."/>
            <person name="Iarovenko S."/>
            <person name="Subramanian E."/>
            <person name="Araus A.J."/>
            <person name="Petzold A."/>
            <person name="Susuki M."/>
            <person name="Suzuki K.-i.T."/>
            <person name="Hayashi T."/>
            <person name="Toyoda A."/>
            <person name="Oliveira C."/>
            <person name="Osipova E."/>
            <person name="Leigh N.D."/>
            <person name="Simon A."/>
            <person name="Yun M.H."/>
        </authorList>
    </citation>
    <scope>NUCLEOTIDE SEQUENCE</scope>
    <source>
        <strain evidence="12">20211129_DDA</strain>
        <tissue evidence="12">Liver</tissue>
    </source>
</reference>
<dbReference type="InterPro" id="IPR000895">
    <property type="entry name" value="Transthyretin/HIU_hydrolase"/>
</dbReference>
<dbReference type="EMBL" id="JANPWB010000004">
    <property type="protein sequence ID" value="KAJ1191466.1"/>
    <property type="molecule type" value="Genomic_DNA"/>
</dbReference>
<evidence type="ECO:0000256" key="7">
    <source>
        <dbReference type="ARBA" id="ARBA00022702"/>
    </source>
</evidence>
<dbReference type="SMART" id="SM00095">
    <property type="entry name" value="TR_THY"/>
    <property type="match status" value="1"/>
</dbReference>
<comment type="caution">
    <text evidence="12">The sequence shown here is derived from an EMBL/GenBank/DDBJ whole genome shotgun (WGS) entry which is preliminary data.</text>
</comment>
<keyword evidence="4" id="KW-0813">Transport</keyword>
<evidence type="ECO:0000313" key="12">
    <source>
        <dbReference type="EMBL" id="KAJ1191466.1"/>
    </source>
</evidence>
<organism evidence="12 13">
    <name type="scientific">Pleurodeles waltl</name>
    <name type="common">Iberian ribbed newt</name>
    <dbReference type="NCBI Taxonomy" id="8319"/>
    <lineage>
        <taxon>Eukaryota</taxon>
        <taxon>Metazoa</taxon>
        <taxon>Chordata</taxon>
        <taxon>Craniata</taxon>
        <taxon>Vertebrata</taxon>
        <taxon>Euteleostomi</taxon>
        <taxon>Amphibia</taxon>
        <taxon>Batrachia</taxon>
        <taxon>Caudata</taxon>
        <taxon>Salamandroidea</taxon>
        <taxon>Salamandridae</taxon>
        <taxon>Pleurodelinae</taxon>
        <taxon>Pleurodeles</taxon>
    </lineage>
</organism>
<protein>
    <recommendedName>
        <fullName evidence="3 10">Transthyretin</fullName>
    </recommendedName>
</protein>
<keyword evidence="13" id="KW-1185">Reference proteome</keyword>